<dbReference type="PRINTS" id="PR00385">
    <property type="entry name" value="P450"/>
</dbReference>
<evidence type="ECO:0000256" key="3">
    <source>
        <dbReference type="PIRSR" id="PIRSR602401-1"/>
    </source>
</evidence>
<protein>
    <recommendedName>
        <fullName evidence="6">Cytochrome P450</fullName>
    </recommendedName>
</protein>
<name>A0A7S1ZHZ6_TRICV</name>
<sequence length="582" mass="63722">MISVASGLLLRPGGCPPSSSARGSLLLARAAAVSISKSRCTPAIATAVPVPSSTAVRWHSTVEEAAPSLASSPGAASAVAPKLVKVPSLPLLGSSIPAHTGAPPHAQSQIFEYWPEMRRRFGDFYSMGMPGLGVGTHGTVHVLTCPHEMMKVIRHEGKFPSGIIQSQWALIKYLKEDDSLLVQGEDNGFFGRGAEWKRLRTFFQTDMLSPQAAAGYLPGVIKAAELASRGAPLCVNDLNQFLENSAFDMFCTVMLGELTDVANPETPSDPLNLEFCRSACRGLSLNNRLNIDPYQVMMGKLGIKTELYNEVVKENRKTFKIAHDKIRCFVERGKKGDLNEFENQSYAAHAMRRQAEEGSNISMEEMLTLTAVGLTAAVDTTSGMIAWGILHLALNPEVQERLHLELTNAIKNVGRDGRLSASVFKRSVTPYLYSFLRESHRLTPNAPVNIFKMVSKDIDIHGLSVPSGAMFLFDSFSLGKDPIFVDDPEEFKPERWSPKAVQERKGTPREVLDHAFLKEPFSQGARRCPGSRVASNETLALLAQLVLDYKISVPNVDSLKDVPYDLRGTICPTLPELEFVAR</sequence>
<dbReference type="InterPro" id="IPR036396">
    <property type="entry name" value="Cyt_P450_sf"/>
</dbReference>
<dbReference type="PANTHER" id="PTHR24305:SF166">
    <property type="entry name" value="CYTOCHROME P450 12A4, MITOCHONDRIAL-RELATED"/>
    <property type="match status" value="1"/>
</dbReference>
<dbReference type="GO" id="GO:0004497">
    <property type="term" value="F:monooxygenase activity"/>
    <property type="evidence" value="ECO:0007669"/>
    <property type="project" value="UniProtKB-KW"/>
</dbReference>
<dbReference type="InterPro" id="IPR017972">
    <property type="entry name" value="Cyt_P450_CS"/>
</dbReference>
<reference evidence="5" key="1">
    <citation type="submission" date="2021-01" db="EMBL/GenBank/DDBJ databases">
        <authorList>
            <person name="Corre E."/>
            <person name="Pelletier E."/>
            <person name="Niang G."/>
            <person name="Scheremetjew M."/>
            <person name="Finn R."/>
            <person name="Kale V."/>
            <person name="Holt S."/>
            <person name="Cochrane G."/>
            <person name="Meng A."/>
            <person name="Brown T."/>
            <person name="Cohen L."/>
        </authorList>
    </citation>
    <scope>NUCLEOTIDE SEQUENCE</scope>
    <source>
        <strain evidence="5">Grunow 1884</strain>
    </source>
</reference>
<dbReference type="InterPro" id="IPR050121">
    <property type="entry name" value="Cytochrome_P450_monoxygenase"/>
</dbReference>
<evidence type="ECO:0000256" key="1">
    <source>
        <dbReference type="ARBA" id="ARBA00001971"/>
    </source>
</evidence>
<keyword evidence="3 4" id="KW-0349">Heme</keyword>
<evidence type="ECO:0000256" key="2">
    <source>
        <dbReference type="ARBA" id="ARBA00010617"/>
    </source>
</evidence>
<dbReference type="GO" id="GO:0005506">
    <property type="term" value="F:iron ion binding"/>
    <property type="evidence" value="ECO:0007669"/>
    <property type="project" value="InterPro"/>
</dbReference>
<dbReference type="InterPro" id="IPR001128">
    <property type="entry name" value="Cyt_P450"/>
</dbReference>
<evidence type="ECO:0000256" key="4">
    <source>
        <dbReference type="RuleBase" id="RU000461"/>
    </source>
</evidence>
<evidence type="ECO:0008006" key="6">
    <source>
        <dbReference type="Google" id="ProtNLM"/>
    </source>
</evidence>
<dbReference type="Gene3D" id="1.10.630.10">
    <property type="entry name" value="Cytochrome P450"/>
    <property type="match status" value="1"/>
</dbReference>
<comment type="similarity">
    <text evidence="2 4">Belongs to the cytochrome P450 family.</text>
</comment>
<dbReference type="EMBL" id="HBGO01017388">
    <property type="protein sequence ID" value="CAD9338994.1"/>
    <property type="molecule type" value="Transcribed_RNA"/>
</dbReference>
<evidence type="ECO:0000313" key="5">
    <source>
        <dbReference type="EMBL" id="CAD9338994.1"/>
    </source>
</evidence>
<dbReference type="PRINTS" id="PR00463">
    <property type="entry name" value="EP450I"/>
</dbReference>
<organism evidence="5">
    <name type="scientific">Trieres chinensis</name>
    <name type="common">Marine centric diatom</name>
    <name type="synonym">Odontella sinensis</name>
    <dbReference type="NCBI Taxonomy" id="1514140"/>
    <lineage>
        <taxon>Eukaryota</taxon>
        <taxon>Sar</taxon>
        <taxon>Stramenopiles</taxon>
        <taxon>Ochrophyta</taxon>
        <taxon>Bacillariophyta</taxon>
        <taxon>Mediophyceae</taxon>
        <taxon>Biddulphiophycidae</taxon>
        <taxon>Eupodiscales</taxon>
        <taxon>Parodontellaceae</taxon>
        <taxon>Trieres</taxon>
    </lineage>
</organism>
<feature type="binding site" description="axial binding residue" evidence="3">
    <location>
        <position position="528"/>
    </location>
    <ligand>
        <name>heme</name>
        <dbReference type="ChEBI" id="CHEBI:30413"/>
    </ligand>
    <ligandPart>
        <name>Fe</name>
        <dbReference type="ChEBI" id="CHEBI:18248"/>
    </ligandPart>
</feature>
<proteinExistence type="inferred from homology"/>
<comment type="cofactor">
    <cofactor evidence="1 3">
        <name>heme</name>
        <dbReference type="ChEBI" id="CHEBI:30413"/>
    </cofactor>
</comment>
<gene>
    <name evidence="5" type="ORF">OSIN01602_LOCUS9926</name>
</gene>
<dbReference type="AlphaFoldDB" id="A0A7S1ZHZ6"/>
<dbReference type="Pfam" id="PF00067">
    <property type="entry name" value="p450"/>
    <property type="match status" value="1"/>
</dbReference>
<keyword evidence="4" id="KW-0503">Monooxygenase</keyword>
<keyword evidence="3 4" id="KW-0408">Iron</keyword>
<dbReference type="SUPFAM" id="SSF48264">
    <property type="entry name" value="Cytochrome P450"/>
    <property type="match status" value="1"/>
</dbReference>
<accession>A0A7S1ZHZ6</accession>
<dbReference type="PANTHER" id="PTHR24305">
    <property type="entry name" value="CYTOCHROME P450"/>
    <property type="match status" value="1"/>
</dbReference>
<dbReference type="GO" id="GO:0020037">
    <property type="term" value="F:heme binding"/>
    <property type="evidence" value="ECO:0007669"/>
    <property type="project" value="InterPro"/>
</dbReference>
<dbReference type="GO" id="GO:0016705">
    <property type="term" value="F:oxidoreductase activity, acting on paired donors, with incorporation or reduction of molecular oxygen"/>
    <property type="evidence" value="ECO:0007669"/>
    <property type="project" value="InterPro"/>
</dbReference>
<dbReference type="PROSITE" id="PS00086">
    <property type="entry name" value="CYTOCHROME_P450"/>
    <property type="match status" value="1"/>
</dbReference>
<keyword evidence="4" id="KW-0560">Oxidoreductase</keyword>
<dbReference type="InterPro" id="IPR002401">
    <property type="entry name" value="Cyt_P450_E_grp-I"/>
</dbReference>
<keyword evidence="3 4" id="KW-0479">Metal-binding</keyword>